<dbReference type="HAMAP" id="MF_00693">
    <property type="entry name" value="Transcrip_reg_TACO1"/>
    <property type="match status" value="1"/>
</dbReference>
<keyword evidence="4 6" id="KW-0238">DNA-binding</keyword>
<evidence type="ECO:0000259" key="8">
    <source>
        <dbReference type="Pfam" id="PF20772"/>
    </source>
</evidence>
<dbReference type="InterPro" id="IPR048300">
    <property type="entry name" value="TACO1_YebC-like_2nd/3rd_dom"/>
</dbReference>
<evidence type="ECO:0000259" key="7">
    <source>
        <dbReference type="Pfam" id="PF01709"/>
    </source>
</evidence>
<sequence>MGRAFEVRKSSMAKTANAKTKVNSKYGKEIYVAAKNGEPDPEVNQSLKRLIERAKRDQVPAHVIEKAIEKAAGGAGEDYSTARYEGYGPGNCMVIVDCLTDNPNRTIKDVRLPFTKTDSKIGTPGCVAHMFDHFAVLGFSGDDDEVVLEALMMADVDVTDVEVEDGKVSVFAPHTEYFKAKTALEEAFEGINFEVDEITFVPQVHIDITDVDDIANFDKFITMLEDCDDVQNIYHNATVVS</sequence>
<gene>
    <name evidence="9" type="ORF">ADS77_01390</name>
</gene>
<dbReference type="Gene3D" id="1.10.10.200">
    <property type="match status" value="1"/>
</dbReference>
<dbReference type="InterPro" id="IPR049083">
    <property type="entry name" value="TACO1_YebC_N"/>
</dbReference>
<dbReference type="NCBIfam" id="NF009044">
    <property type="entry name" value="PRK12378.1"/>
    <property type="match status" value="1"/>
</dbReference>
<keyword evidence="2 6" id="KW-0963">Cytoplasm</keyword>
<evidence type="ECO:0000256" key="6">
    <source>
        <dbReference type="HAMAP-Rule" id="MF_00693"/>
    </source>
</evidence>
<comment type="subcellular location">
    <subcellularLocation>
        <location evidence="6">Cytoplasm</location>
    </subcellularLocation>
</comment>
<organism evidence="9 10">
    <name type="scientific">Pseudoalteromonas porphyrae</name>
    <dbReference type="NCBI Taxonomy" id="187330"/>
    <lineage>
        <taxon>Bacteria</taxon>
        <taxon>Pseudomonadati</taxon>
        <taxon>Pseudomonadota</taxon>
        <taxon>Gammaproteobacteria</taxon>
        <taxon>Alteromonadales</taxon>
        <taxon>Pseudoalteromonadaceae</taxon>
        <taxon>Pseudoalteromonas</taxon>
    </lineage>
</organism>
<evidence type="ECO:0000313" key="9">
    <source>
        <dbReference type="EMBL" id="KPH65610.1"/>
    </source>
</evidence>
<evidence type="ECO:0000313" key="10">
    <source>
        <dbReference type="Proteomes" id="UP000037848"/>
    </source>
</evidence>
<evidence type="ECO:0000256" key="4">
    <source>
        <dbReference type="ARBA" id="ARBA00023125"/>
    </source>
</evidence>
<evidence type="ECO:0000256" key="1">
    <source>
        <dbReference type="ARBA" id="ARBA00008724"/>
    </source>
</evidence>
<dbReference type="InterPro" id="IPR002876">
    <property type="entry name" value="Transcrip_reg_TACO1-like"/>
</dbReference>
<reference evidence="9 10" key="1">
    <citation type="submission" date="2015-08" db="EMBL/GenBank/DDBJ databases">
        <title>Draft Genome Sequence of Pseudoalteromonas porphyrae UCD-SED14.</title>
        <authorList>
            <person name="Coil D.A."/>
            <person name="Jospin G."/>
            <person name="Lee R.D."/>
            <person name="Eisen J.A."/>
        </authorList>
    </citation>
    <scope>NUCLEOTIDE SEQUENCE [LARGE SCALE GENOMIC DNA]</scope>
    <source>
        <strain evidence="9 10">UCD-SED14</strain>
    </source>
</reference>
<dbReference type="GO" id="GO:0006355">
    <property type="term" value="P:regulation of DNA-templated transcription"/>
    <property type="evidence" value="ECO:0007669"/>
    <property type="project" value="UniProtKB-UniRule"/>
</dbReference>
<dbReference type="OrthoDB" id="9781053at2"/>
<protein>
    <recommendedName>
        <fullName evidence="6">Probable transcriptional regulatory protein ADS77_01390</fullName>
    </recommendedName>
</protein>
<dbReference type="Pfam" id="PF01709">
    <property type="entry name" value="Transcrip_reg"/>
    <property type="match status" value="1"/>
</dbReference>
<dbReference type="GO" id="GO:0005829">
    <property type="term" value="C:cytosol"/>
    <property type="evidence" value="ECO:0007669"/>
    <property type="project" value="TreeGrafter"/>
</dbReference>
<proteinExistence type="inferred from homology"/>
<evidence type="ECO:0000256" key="5">
    <source>
        <dbReference type="ARBA" id="ARBA00023163"/>
    </source>
</evidence>
<evidence type="ECO:0000256" key="2">
    <source>
        <dbReference type="ARBA" id="ARBA00022490"/>
    </source>
</evidence>
<accession>A0A0N1ES79</accession>
<dbReference type="PANTHER" id="PTHR12532:SF0">
    <property type="entry name" value="TRANSLATIONAL ACTIVATOR OF CYTOCHROME C OXIDASE 1"/>
    <property type="match status" value="1"/>
</dbReference>
<dbReference type="AlphaFoldDB" id="A0A0N1ES79"/>
<comment type="similarity">
    <text evidence="1 6">Belongs to the TACO1 family.</text>
</comment>
<comment type="caution">
    <text evidence="9">The sequence shown here is derived from an EMBL/GenBank/DDBJ whole genome shotgun (WGS) entry which is preliminary data.</text>
</comment>
<name>A0A0N1ES79_9GAMM</name>
<dbReference type="Pfam" id="PF20772">
    <property type="entry name" value="TACO1_YebC_N"/>
    <property type="match status" value="1"/>
</dbReference>
<dbReference type="RefSeq" id="WP_054203953.1">
    <property type="nucleotide sequence ID" value="NZ_LHPH01000001.1"/>
</dbReference>
<dbReference type="EMBL" id="LHPH01000001">
    <property type="protein sequence ID" value="KPH65610.1"/>
    <property type="molecule type" value="Genomic_DNA"/>
</dbReference>
<keyword evidence="5 6" id="KW-0804">Transcription</keyword>
<keyword evidence="10" id="KW-1185">Reference proteome</keyword>
<dbReference type="PANTHER" id="PTHR12532">
    <property type="entry name" value="TRANSLATIONAL ACTIVATOR OF CYTOCHROME C OXIDASE 1"/>
    <property type="match status" value="1"/>
</dbReference>
<feature type="domain" description="TACO1/YebC-like N-terminal" evidence="8">
    <location>
        <begin position="4"/>
        <end position="73"/>
    </location>
</feature>
<dbReference type="Gene3D" id="3.30.70.980">
    <property type="match status" value="2"/>
</dbReference>
<keyword evidence="3 6" id="KW-0805">Transcription regulation</keyword>
<dbReference type="SUPFAM" id="SSF75625">
    <property type="entry name" value="YebC-like"/>
    <property type="match status" value="1"/>
</dbReference>
<dbReference type="Proteomes" id="UP000037848">
    <property type="component" value="Unassembled WGS sequence"/>
</dbReference>
<dbReference type="GO" id="GO:0003677">
    <property type="term" value="F:DNA binding"/>
    <property type="evidence" value="ECO:0007669"/>
    <property type="project" value="UniProtKB-UniRule"/>
</dbReference>
<feature type="domain" description="TACO1/YebC-like second and third" evidence="7">
    <location>
        <begin position="79"/>
        <end position="237"/>
    </location>
</feature>
<dbReference type="InterPro" id="IPR029072">
    <property type="entry name" value="YebC-like"/>
</dbReference>
<evidence type="ECO:0000256" key="3">
    <source>
        <dbReference type="ARBA" id="ARBA00023015"/>
    </source>
</evidence>
<dbReference type="FunFam" id="1.10.10.200:FF:000003">
    <property type="entry name" value="Probable transcriptional regulatory protein YeeN"/>
    <property type="match status" value="1"/>
</dbReference>
<dbReference type="InterPro" id="IPR017856">
    <property type="entry name" value="Integrase-like_N"/>
</dbReference>
<dbReference type="InterPro" id="IPR026564">
    <property type="entry name" value="Transcrip_reg_TACO1-like_dom3"/>
</dbReference>
<dbReference type="STRING" id="187330.AMS58_05095"/>
<dbReference type="PATRIC" id="fig|187330.3.peg.291"/>